<keyword evidence="4" id="KW-0408">Iron</keyword>
<dbReference type="Gene3D" id="3.40.50.1780">
    <property type="match status" value="1"/>
</dbReference>
<dbReference type="Pfam" id="PF10588">
    <property type="entry name" value="NADH-G_4Fe-4S_3"/>
    <property type="match status" value="1"/>
</dbReference>
<dbReference type="InterPro" id="IPR017900">
    <property type="entry name" value="4Fe4S_Fe_S_CS"/>
</dbReference>
<dbReference type="InterPro" id="IPR036991">
    <property type="entry name" value="Fe_hydrogenase_ssu_sf"/>
</dbReference>
<dbReference type="InterPro" id="IPR036010">
    <property type="entry name" value="2Fe-2S_ferredoxin-like_sf"/>
</dbReference>
<dbReference type="Gene3D" id="3.40.950.10">
    <property type="entry name" value="Fe-only Hydrogenase (Larger Subunit), Chain L, domain 3"/>
    <property type="match status" value="1"/>
</dbReference>
<organism evidence="9 10">
    <name type="scientific">Clostridium gelidum</name>
    <dbReference type="NCBI Taxonomy" id="704125"/>
    <lineage>
        <taxon>Bacteria</taxon>
        <taxon>Bacillati</taxon>
        <taxon>Bacillota</taxon>
        <taxon>Clostridia</taxon>
        <taxon>Eubacteriales</taxon>
        <taxon>Clostridiaceae</taxon>
        <taxon>Clostridium</taxon>
    </lineage>
</organism>
<dbReference type="InterPro" id="IPR003149">
    <property type="entry name" value="Fe_hydrogenase_ssu"/>
</dbReference>
<dbReference type="InterPro" id="IPR009016">
    <property type="entry name" value="Fe_hydrogenase"/>
</dbReference>
<dbReference type="Pfam" id="PF02906">
    <property type="entry name" value="Fe_hyd_lg_C"/>
    <property type="match status" value="1"/>
</dbReference>
<dbReference type="SMART" id="SM00902">
    <property type="entry name" value="Fe_hyd_SSU"/>
    <property type="match status" value="1"/>
</dbReference>
<evidence type="ECO:0000259" key="6">
    <source>
        <dbReference type="PROSITE" id="PS51085"/>
    </source>
</evidence>
<proteinExistence type="predicted"/>
<dbReference type="InterPro" id="IPR017896">
    <property type="entry name" value="4Fe4S_Fe-S-bd"/>
</dbReference>
<dbReference type="Pfam" id="PF12838">
    <property type="entry name" value="Fer4_7"/>
    <property type="match status" value="1"/>
</dbReference>
<dbReference type="InterPro" id="IPR001041">
    <property type="entry name" value="2Fe-2S_ferredoxin-type"/>
</dbReference>
<dbReference type="PROSITE" id="PS51085">
    <property type="entry name" value="2FE2S_FER_2"/>
    <property type="match status" value="1"/>
</dbReference>
<dbReference type="RefSeq" id="WP_224038049.1">
    <property type="nucleotide sequence ID" value="NZ_AP024849.1"/>
</dbReference>
<dbReference type="PROSITE" id="PS00641">
    <property type="entry name" value="COMPLEX1_75K_1"/>
    <property type="match status" value="1"/>
</dbReference>
<dbReference type="SMART" id="SM00929">
    <property type="entry name" value="NADH-G_4Fe-4S_3"/>
    <property type="match status" value="1"/>
</dbReference>
<dbReference type="Gene3D" id="3.10.20.740">
    <property type="match status" value="1"/>
</dbReference>
<feature type="domain" description="2Fe-2S ferredoxin-type" evidence="6">
    <location>
        <begin position="1"/>
        <end position="78"/>
    </location>
</feature>
<feature type="domain" description="4Fe-4S ferredoxin-type" evidence="7">
    <location>
        <begin position="136"/>
        <end position="166"/>
    </location>
</feature>
<keyword evidence="5" id="KW-0411">Iron-sulfur</keyword>
<keyword evidence="2" id="KW-0004">4Fe-4S</keyword>
<sequence>MVKFKIDNIEVEVKEGTTILDAAALIGIPIPSLCYLKGINEIGACRVCVVEVKGKDKLLPACNNIAEDGMEIFTNSPRVRETRRTNVELILSQHDCNCAFCIRSGNCNLQEVSNDLGIIKLNYDKKVEPYIWNESFPLIRDAGKCIKCMRCIQVCDKIQSLNIWDVANTGSRTTVDVSHNRKIKNSDCSLCGQCITHCPVGALRERDDTEKAFSALANPDKITVVQIAPAVRAAWGESLGLSREEATVERLVAALRRMGFNYIFDTNFSADLTIMEEGSEFLEKLKDRENHVFPMFTSCCPGWVRFLKSQYPDMVGQLSSAKSPQQMFGAVAKSYYAKLLNVDPSKIYCISIMPCVAKKHECEIPIMNDAGAGPDVDLVLTTREVDRMIRAEHIIPKDLKGEAFDMPLGVGSGAGVIFGATGGVMEAALRSAYFLATGTNPDPDAFKEVRGMAGWKEKTFEITGIPIKVAIVSGLGNTRKLIRAIRSGKVNYDFVEVMACPGGCSGGGGQPICDGLELAKVRADNLYGLDKKSTLRFSHENPSIIKLYADYMEKPLSHKSHKLLHTDHSAWNMPLSPRREMDDEE</sequence>
<feature type="domain" description="4Fe-4S His(Cys)3-ligated-type" evidence="8">
    <location>
        <begin position="78"/>
        <end position="117"/>
    </location>
</feature>
<dbReference type="PANTHER" id="PTHR11615">
    <property type="entry name" value="NITRATE, FORMATE, IRON DEHYDROGENASE"/>
    <property type="match status" value="1"/>
</dbReference>
<dbReference type="Gene3D" id="3.30.70.20">
    <property type="match status" value="1"/>
</dbReference>
<evidence type="ECO:0000256" key="2">
    <source>
        <dbReference type="ARBA" id="ARBA00022485"/>
    </source>
</evidence>
<evidence type="ECO:0000259" key="7">
    <source>
        <dbReference type="PROSITE" id="PS51379"/>
    </source>
</evidence>
<evidence type="ECO:0000313" key="9">
    <source>
        <dbReference type="EMBL" id="BCZ46575.1"/>
    </source>
</evidence>
<dbReference type="SUPFAM" id="SSF54862">
    <property type="entry name" value="4Fe-4S ferredoxins"/>
    <property type="match status" value="1"/>
</dbReference>
<dbReference type="CDD" id="cd00207">
    <property type="entry name" value="fer2"/>
    <property type="match status" value="1"/>
</dbReference>
<comment type="cofactor">
    <cofactor evidence="1">
        <name>[4Fe-4S] cluster</name>
        <dbReference type="ChEBI" id="CHEBI:49883"/>
    </cofactor>
</comment>
<dbReference type="InterPro" id="IPR004108">
    <property type="entry name" value="Fe_hydrogenase_lsu_C"/>
</dbReference>
<dbReference type="InterPro" id="IPR000283">
    <property type="entry name" value="NADH_UbQ_OxRdtase_75kDa_su_CS"/>
</dbReference>
<dbReference type="Gene3D" id="4.10.260.20">
    <property type="entry name" value="Iron hydrogenase, small subunit"/>
    <property type="match status" value="1"/>
</dbReference>
<dbReference type="Pfam" id="PF13510">
    <property type="entry name" value="Fer2_4"/>
    <property type="match status" value="1"/>
</dbReference>
<dbReference type="InterPro" id="IPR050340">
    <property type="entry name" value="Cytosolic_Fe-S_CAF"/>
</dbReference>
<dbReference type="Pfam" id="PF02256">
    <property type="entry name" value="Fe_hyd_SSU"/>
    <property type="match status" value="1"/>
</dbReference>
<evidence type="ECO:0000259" key="8">
    <source>
        <dbReference type="PROSITE" id="PS51839"/>
    </source>
</evidence>
<dbReference type="PROSITE" id="PS51379">
    <property type="entry name" value="4FE4S_FER_2"/>
    <property type="match status" value="2"/>
</dbReference>
<dbReference type="SUPFAM" id="SSF53920">
    <property type="entry name" value="Fe-only hydrogenase"/>
    <property type="match status" value="1"/>
</dbReference>
<feature type="domain" description="4Fe-4S ferredoxin-type" evidence="7">
    <location>
        <begin position="179"/>
        <end position="208"/>
    </location>
</feature>
<dbReference type="NCBIfam" id="TIGR02512">
    <property type="entry name" value="FeFe_hydrog_A"/>
    <property type="match status" value="1"/>
</dbReference>
<name>A0ABN6IWR2_9CLOT</name>
<protein>
    <submittedName>
        <fullName evidence="9">Hydrogenase</fullName>
    </submittedName>
</protein>
<evidence type="ECO:0000256" key="5">
    <source>
        <dbReference type="ARBA" id="ARBA00023014"/>
    </source>
</evidence>
<dbReference type="InterPro" id="IPR013352">
    <property type="entry name" value="Fe_hydrogenase_subset"/>
</dbReference>
<evidence type="ECO:0000256" key="1">
    <source>
        <dbReference type="ARBA" id="ARBA00001966"/>
    </source>
</evidence>
<dbReference type="Proteomes" id="UP000824633">
    <property type="component" value="Chromosome"/>
</dbReference>
<keyword evidence="10" id="KW-1185">Reference proteome</keyword>
<reference evidence="10" key="1">
    <citation type="submission" date="2021-07" db="EMBL/GenBank/DDBJ databases">
        <title>Complete genome sequencing of a Clostridium isolate.</title>
        <authorList>
            <person name="Ueki A."/>
            <person name="Tonouchi A."/>
        </authorList>
    </citation>
    <scope>NUCLEOTIDE SEQUENCE [LARGE SCALE GENOMIC DNA]</scope>
    <source>
        <strain evidence="10">C5S11</strain>
    </source>
</reference>
<dbReference type="PROSITE" id="PS51839">
    <property type="entry name" value="4FE4S_HC3"/>
    <property type="match status" value="1"/>
</dbReference>
<dbReference type="EMBL" id="AP024849">
    <property type="protein sequence ID" value="BCZ46575.1"/>
    <property type="molecule type" value="Genomic_DNA"/>
</dbReference>
<keyword evidence="3" id="KW-0479">Metal-binding</keyword>
<evidence type="ECO:0000313" key="10">
    <source>
        <dbReference type="Proteomes" id="UP000824633"/>
    </source>
</evidence>
<dbReference type="InterPro" id="IPR019574">
    <property type="entry name" value="NADH_UbQ_OxRdtase_Gsu_4Fe4S-bd"/>
</dbReference>
<gene>
    <name evidence="9" type="ORF">psyc5s11_26420</name>
</gene>
<dbReference type="SUPFAM" id="SSF54292">
    <property type="entry name" value="2Fe-2S ferredoxin-like"/>
    <property type="match status" value="1"/>
</dbReference>
<evidence type="ECO:0000256" key="4">
    <source>
        <dbReference type="ARBA" id="ARBA00023004"/>
    </source>
</evidence>
<dbReference type="PROSITE" id="PS00198">
    <property type="entry name" value="4FE4S_FER_1"/>
    <property type="match status" value="1"/>
</dbReference>
<accession>A0ABN6IWR2</accession>
<evidence type="ECO:0000256" key="3">
    <source>
        <dbReference type="ARBA" id="ARBA00022723"/>
    </source>
</evidence>